<reference evidence="3 4" key="1">
    <citation type="submission" date="2020-09" db="EMBL/GenBank/DDBJ databases">
        <authorList>
            <person name="Yoon J.-W."/>
        </authorList>
    </citation>
    <scope>NUCLEOTIDE SEQUENCE [LARGE SCALE GENOMIC DNA]</scope>
    <source>
        <strain evidence="3 4">KMU-140</strain>
    </source>
</reference>
<keyword evidence="4" id="KW-1185">Reference proteome</keyword>
<dbReference type="InterPro" id="IPR050266">
    <property type="entry name" value="AB_hydrolase_sf"/>
</dbReference>
<feature type="domain" description="AB hydrolase-1" evidence="2">
    <location>
        <begin position="26"/>
        <end position="128"/>
    </location>
</feature>
<dbReference type="PANTHER" id="PTHR43798">
    <property type="entry name" value="MONOACYLGLYCEROL LIPASE"/>
    <property type="match status" value="1"/>
</dbReference>
<dbReference type="Proteomes" id="UP000635384">
    <property type="component" value="Unassembled WGS sequence"/>
</dbReference>
<dbReference type="EMBL" id="JACXLC010000001">
    <property type="protein sequence ID" value="MBD2842623.1"/>
    <property type="molecule type" value="Genomic_DNA"/>
</dbReference>
<dbReference type="GO" id="GO:0016787">
    <property type="term" value="F:hydrolase activity"/>
    <property type="evidence" value="ECO:0007669"/>
    <property type="project" value="UniProtKB-KW"/>
</dbReference>
<dbReference type="Gene3D" id="3.40.50.1820">
    <property type="entry name" value="alpha/beta hydrolase"/>
    <property type="match status" value="1"/>
</dbReference>
<dbReference type="RefSeq" id="WP_190788069.1">
    <property type="nucleotide sequence ID" value="NZ_JACXLC010000001.1"/>
</dbReference>
<dbReference type="SUPFAM" id="SSF53474">
    <property type="entry name" value="alpha/beta-Hydrolases"/>
    <property type="match status" value="1"/>
</dbReference>
<dbReference type="InterPro" id="IPR000073">
    <property type="entry name" value="AB_hydrolase_1"/>
</dbReference>
<evidence type="ECO:0000313" key="3">
    <source>
        <dbReference type="EMBL" id="MBD2842623.1"/>
    </source>
</evidence>
<dbReference type="Pfam" id="PF00561">
    <property type="entry name" value="Abhydrolase_1"/>
    <property type="match status" value="1"/>
</dbReference>
<evidence type="ECO:0000313" key="4">
    <source>
        <dbReference type="Proteomes" id="UP000635384"/>
    </source>
</evidence>
<protein>
    <submittedName>
        <fullName evidence="3">Alpha/beta hydrolase</fullName>
    </submittedName>
</protein>
<comment type="caution">
    <text evidence="3">The sequence shown here is derived from an EMBL/GenBank/DDBJ whole genome shotgun (WGS) entry which is preliminary data.</text>
</comment>
<evidence type="ECO:0000256" key="1">
    <source>
        <dbReference type="ARBA" id="ARBA00022801"/>
    </source>
</evidence>
<evidence type="ECO:0000259" key="2">
    <source>
        <dbReference type="Pfam" id="PF00561"/>
    </source>
</evidence>
<name>A0ABR8KTT1_9SPHN</name>
<gene>
    <name evidence="3" type="ORF">IB285_10170</name>
</gene>
<sequence length="262" mass="29160">MEMRKGYADSSGGQIHFRHVAGEGMPVIFLHQTASSGKMWEKVMGHLAGKGPLYALDTPGFGGSFDPPHDDKPSMPDYARWLREAIEDLGISKCAMVGHHTGACIAIDMVDGDPDLVEKLALIGPVPLTAEERLEFSKHFGTPFTPTESGAYLMDNWDYLRNLGAHADPMLIHREMSDQLRAWWGRVQSYNAVWDQDFLGMYKRLTIPLLIGAAPDDVLFPFMERSKELQPDAKVVELTGANFEPDFDAETLARALADFIYS</sequence>
<keyword evidence="1 3" id="KW-0378">Hydrolase</keyword>
<organism evidence="3 4">
    <name type="scientific">Erythrobacter rubeus</name>
    <dbReference type="NCBI Taxonomy" id="2760803"/>
    <lineage>
        <taxon>Bacteria</taxon>
        <taxon>Pseudomonadati</taxon>
        <taxon>Pseudomonadota</taxon>
        <taxon>Alphaproteobacteria</taxon>
        <taxon>Sphingomonadales</taxon>
        <taxon>Erythrobacteraceae</taxon>
        <taxon>Erythrobacter/Porphyrobacter group</taxon>
        <taxon>Erythrobacter</taxon>
    </lineage>
</organism>
<proteinExistence type="predicted"/>
<dbReference type="InterPro" id="IPR029058">
    <property type="entry name" value="AB_hydrolase_fold"/>
</dbReference>
<dbReference type="PANTHER" id="PTHR43798:SF31">
    <property type="entry name" value="AB HYDROLASE SUPERFAMILY PROTEIN YCLE"/>
    <property type="match status" value="1"/>
</dbReference>
<accession>A0ABR8KTT1</accession>